<dbReference type="AlphaFoldDB" id="A0A803MNL4"/>
<keyword evidence="3" id="KW-1185">Reference proteome</keyword>
<dbReference type="Proteomes" id="UP000596660">
    <property type="component" value="Unplaced"/>
</dbReference>
<name>A0A803MNL4_CHEQI</name>
<proteinExistence type="predicted"/>
<evidence type="ECO:0000256" key="1">
    <source>
        <dbReference type="SAM" id="MobiDB-lite"/>
    </source>
</evidence>
<sequence>MAANVGRVEQSAQQDIPFDQDEESGRNGNVKPDSNLISAVVQEVMRVFQDKQGGASTSGKTNGMSNFAV</sequence>
<evidence type="ECO:0000313" key="3">
    <source>
        <dbReference type="Proteomes" id="UP000596660"/>
    </source>
</evidence>
<reference evidence="2" key="1">
    <citation type="journal article" date="2017" name="Nature">
        <title>The genome of Chenopodium quinoa.</title>
        <authorList>
            <person name="Jarvis D.E."/>
            <person name="Ho Y.S."/>
            <person name="Lightfoot D.J."/>
            <person name="Schmoeckel S.M."/>
            <person name="Li B."/>
            <person name="Borm T.J.A."/>
            <person name="Ohyanagi H."/>
            <person name="Mineta K."/>
            <person name="Michell C.T."/>
            <person name="Saber N."/>
            <person name="Kharbatia N.M."/>
            <person name="Rupper R.R."/>
            <person name="Sharp A.R."/>
            <person name="Dally N."/>
            <person name="Boughton B.A."/>
            <person name="Woo Y.H."/>
            <person name="Gao G."/>
            <person name="Schijlen E.G.W.M."/>
            <person name="Guo X."/>
            <person name="Momin A.A."/>
            <person name="Negrao S."/>
            <person name="Al-Babili S."/>
            <person name="Gehring C."/>
            <person name="Roessner U."/>
            <person name="Jung C."/>
            <person name="Murphy K."/>
            <person name="Arold S.T."/>
            <person name="Gojobori T."/>
            <person name="van der Linden C.G."/>
            <person name="van Loo E.N."/>
            <person name="Jellen E.N."/>
            <person name="Maughan P.J."/>
            <person name="Tester M."/>
        </authorList>
    </citation>
    <scope>NUCLEOTIDE SEQUENCE [LARGE SCALE GENOMIC DNA]</scope>
    <source>
        <strain evidence="2">cv. PI 614886</strain>
    </source>
</reference>
<feature type="region of interest" description="Disordered" evidence="1">
    <location>
        <begin position="1"/>
        <end position="36"/>
    </location>
</feature>
<evidence type="ECO:0000313" key="2">
    <source>
        <dbReference type="EnsemblPlants" id="AUR62032865-RA:cds"/>
    </source>
</evidence>
<dbReference type="EnsemblPlants" id="AUR62032865-RA">
    <property type="protein sequence ID" value="AUR62032865-RA:cds"/>
    <property type="gene ID" value="AUR62032865"/>
</dbReference>
<organism evidence="2 3">
    <name type="scientific">Chenopodium quinoa</name>
    <name type="common">Quinoa</name>
    <dbReference type="NCBI Taxonomy" id="63459"/>
    <lineage>
        <taxon>Eukaryota</taxon>
        <taxon>Viridiplantae</taxon>
        <taxon>Streptophyta</taxon>
        <taxon>Embryophyta</taxon>
        <taxon>Tracheophyta</taxon>
        <taxon>Spermatophyta</taxon>
        <taxon>Magnoliopsida</taxon>
        <taxon>eudicotyledons</taxon>
        <taxon>Gunneridae</taxon>
        <taxon>Pentapetalae</taxon>
        <taxon>Caryophyllales</taxon>
        <taxon>Chenopodiaceae</taxon>
        <taxon>Chenopodioideae</taxon>
        <taxon>Atripliceae</taxon>
        <taxon>Chenopodium</taxon>
    </lineage>
</organism>
<dbReference type="Gramene" id="AUR62032865-RA">
    <property type="protein sequence ID" value="AUR62032865-RA:cds"/>
    <property type="gene ID" value="AUR62032865"/>
</dbReference>
<accession>A0A803MNL4</accession>
<reference evidence="2" key="2">
    <citation type="submission" date="2021-03" db="UniProtKB">
        <authorList>
            <consortium name="EnsemblPlants"/>
        </authorList>
    </citation>
    <scope>IDENTIFICATION</scope>
</reference>
<protein>
    <submittedName>
        <fullName evidence="2">Uncharacterized protein</fullName>
    </submittedName>
</protein>